<dbReference type="Gene3D" id="1.25.40.10">
    <property type="entry name" value="Tetratricopeptide repeat domain"/>
    <property type="match status" value="1"/>
</dbReference>
<reference evidence="3" key="1">
    <citation type="submission" date="2025-08" db="UniProtKB">
        <authorList>
            <consortium name="RefSeq"/>
        </authorList>
    </citation>
    <scope>IDENTIFICATION</scope>
    <source>
        <strain evidence="3">11010-0011.00</strain>
        <tissue evidence="3">Whole body</tissue>
    </source>
</reference>
<dbReference type="AlphaFoldDB" id="A0A6J2SZP5"/>
<dbReference type="Proteomes" id="UP000504634">
    <property type="component" value="Unplaced"/>
</dbReference>
<keyword evidence="2" id="KW-1185">Reference proteome</keyword>
<accession>A0A6J2SZP5</accession>
<dbReference type="PANTHER" id="PTHR21391">
    <property type="entry name" value="AT04489P-RELATED"/>
    <property type="match status" value="1"/>
</dbReference>
<dbReference type="PROSITE" id="PS50005">
    <property type="entry name" value="TPR"/>
    <property type="match status" value="1"/>
</dbReference>
<evidence type="ECO:0000313" key="3">
    <source>
        <dbReference type="RefSeq" id="XP_030370081.1"/>
    </source>
</evidence>
<gene>
    <name evidence="3" type="primary">LOC115620798</name>
</gene>
<sequence>MAQPPASRVKPHLEPWEAVDWSPERLRSMYSNWGSFYARKQHFQHGIYYMNKSLELKPDCSSDLVKRSQFMRLMGKAPKALLDCQRAEDILRSRGIISPHVSLETCDALYESNRLEDFKAKLHDNLRVFNSSTTKGLFLKRLCFINENFNDTLSENLSPEVQRLIKKMIASNASKPEEKQLDCDVVSILEKEEEVLSPLEIARRKRIFKIYNQTYLNRSWIDVMFLRKLRENSNLLLDQSMESTPCLRQLANRDYKTLRTLTKMLQTRCPMYSSHMEKYPRKDLYEKHKRENLFRIQYQTRRNMFKILKSIRQLISSGELNKLNDFVEEVMGDYVTTKTNRIMPWKFEFVCEVYNYLGLARINEYKIPRDMKILNGKQRLLKLFKLPTDKNADTSSRFIFGDRSAIQRPDTGDTQAIGFKRRIARMENRMRFAKYPIERSYLLHEIAQAHLSNNSFDAACSVARKAIDESKQCNSTLWSFLNLMIICKAHAVLGKVEREKEALKDAFQLAQKMKNIDQCVFIDICLKVNAEELELRKTLTSIDVSLIRRQRSQRTVSSLDNQSSLAST</sequence>
<keyword evidence="1" id="KW-0802">TPR repeat</keyword>
<dbReference type="GeneID" id="115620798"/>
<dbReference type="PANTHER" id="PTHR21391:SF0">
    <property type="entry name" value="AT04489P-RELATED"/>
    <property type="match status" value="1"/>
</dbReference>
<dbReference type="SUPFAM" id="SSF48452">
    <property type="entry name" value="TPR-like"/>
    <property type="match status" value="1"/>
</dbReference>
<name>A0A6J2SZP5_DROLE</name>
<protein>
    <submittedName>
        <fullName evidence="3">Uncharacterized protein LOC115620798</fullName>
    </submittedName>
</protein>
<feature type="repeat" description="TPR" evidence="1">
    <location>
        <begin position="27"/>
        <end position="60"/>
    </location>
</feature>
<dbReference type="OrthoDB" id="7752111at2759"/>
<dbReference type="RefSeq" id="XP_030370081.1">
    <property type="nucleotide sequence ID" value="XM_030514221.1"/>
</dbReference>
<dbReference type="InterPro" id="IPR011990">
    <property type="entry name" value="TPR-like_helical_dom_sf"/>
</dbReference>
<evidence type="ECO:0000256" key="1">
    <source>
        <dbReference type="PROSITE-ProRule" id="PRU00339"/>
    </source>
</evidence>
<proteinExistence type="predicted"/>
<dbReference type="InterPro" id="IPR019734">
    <property type="entry name" value="TPR_rpt"/>
</dbReference>
<organism evidence="2 3">
    <name type="scientific">Drosophila lebanonensis</name>
    <name type="common">Fruit fly</name>
    <name type="synonym">Scaptodrosophila lebanonensis</name>
    <dbReference type="NCBI Taxonomy" id="7225"/>
    <lineage>
        <taxon>Eukaryota</taxon>
        <taxon>Metazoa</taxon>
        <taxon>Ecdysozoa</taxon>
        <taxon>Arthropoda</taxon>
        <taxon>Hexapoda</taxon>
        <taxon>Insecta</taxon>
        <taxon>Pterygota</taxon>
        <taxon>Neoptera</taxon>
        <taxon>Endopterygota</taxon>
        <taxon>Diptera</taxon>
        <taxon>Brachycera</taxon>
        <taxon>Muscomorpha</taxon>
        <taxon>Ephydroidea</taxon>
        <taxon>Drosophilidae</taxon>
        <taxon>Scaptodrosophila</taxon>
    </lineage>
</organism>
<evidence type="ECO:0000313" key="2">
    <source>
        <dbReference type="Proteomes" id="UP000504634"/>
    </source>
</evidence>